<reference evidence="2 3" key="1">
    <citation type="submission" date="2019-03" db="EMBL/GenBank/DDBJ databases">
        <title>Single cell metagenomics reveals metabolic interactions within the superorganism composed of flagellate Streblomastix strix and complex community of Bacteroidetes bacteria on its surface.</title>
        <authorList>
            <person name="Treitli S.C."/>
            <person name="Kolisko M."/>
            <person name="Husnik F."/>
            <person name="Keeling P."/>
            <person name="Hampl V."/>
        </authorList>
    </citation>
    <scope>NUCLEOTIDE SEQUENCE [LARGE SCALE GENOMIC DNA]</scope>
    <source>
        <strain evidence="2">ST1C</strain>
    </source>
</reference>
<organism evidence="2 3">
    <name type="scientific">Streblomastix strix</name>
    <dbReference type="NCBI Taxonomy" id="222440"/>
    <lineage>
        <taxon>Eukaryota</taxon>
        <taxon>Metamonada</taxon>
        <taxon>Preaxostyla</taxon>
        <taxon>Oxymonadida</taxon>
        <taxon>Streblomastigidae</taxon>
        <taxon>Streblomastix</taxon>
    </lineage>
</organism>
<feature type="non-terminal residue" evidence="2">
    <location>
        <position position="1"/>
    </location>
</feature>
<gene>
    <name evidence="2" type="ORF">EZS28_018058</name>
</gene>
<evidence type="ECO:0000313" key="2">
    <source>
        <dbReference type="EMBL" id="KAA6386411.1"/>
    </source>
</evidence>
<protein>
    <submittedName>
        <fullName evidence="2">Uncharacterized protein</fullName>
    </submittedName>
</protein>
<feature type="compositionally biased region" description="Basic and acidic residues" evidence="1">
    <location>
        <begin position="389"/>
        <end position="405"/>
    </location>
</feature>
<accession>A0A5J4VUP6</accession>
<dbReference type="Proteomes" id="UP000324800">
    <property type="component" value="Unassembled WGS sequence"/>
</dbReference>
<sequence>QQTEGLLGNEDKLFKYISKPGAGKHQFGYGEGQIEIQEVILRHARGETISNADWRKFLKELDIDLKLDAVRLQSPVSDSDEYGKKMDQSTAFWINSIMRYRQDDRSNSGGNNQNFQPRQNNRDNFRLQGRVQRGGREYYRGRGYGGNIGSHNRDNCAMNTFYSDNNHNLSSVAPWIPVQLVPATSSNTVVPELSQRQICGPTPQLVRTSDSRKFNKTPSCKQQLKQLTLPQSTPKSSKITNYNIITIPTPSLHQMQQEQDHLLQQYVAVSAPPINPANIVQPPKIETQLSNIIQPANNTLVSLPDLQNSWTSITTQPTGLDLRAEQEVKMLHNQMLHQKNRGLKRIPDPLETKSIEQSSEDFNRRKAYEFRSQNQTPSQDQQEYSNNSDDNRIQRDVDHNSNDDVFGKADQIELQVRDHSGRVMKSRSRGKAQSQAQPVLSNHRPIQESTQFKLKFSVQRRGRTGTANGTIGPSEQSSHIKQIAGGSNYNFGSSMEIDIEKMMERDLTLTQRTTNDGPIVSTAPPQLVTESWNAGGDTANVFAAQHANIQHLNDGNEMNIPQQAHLAAQGVDGLGFQPLMDPEQEKSEDEPEQDQGQLDLTIFQIIQKMKAHLGQQKNPDGTKRIKATSNHALNLPVRRIQAADRAKIASGRFMLVQICRHQFGGTTSSDSSLERLISKITITTWLQTHEINLNLVDNQLQRYIIEWIFPNYQRQQLSRETLKNNGTMSLPRELNRNASTQNEVIR</sequence>
<feature type="compositionally biased region" description="Polar residues" evidence="1">
    <location>
        <begin position="431"/>
        <end position="440"/>
    </location>
</feature>
<feature type="compositionally biased region" description="Polar residues" evidence="1">
    <location>
        <begin position="465"/>
        <end position="489"/>
    </location>
</feature>
<dbReference type="AlphaFoldDB" id="A0A5J4VUP6"/>
<evidence type="ECO:0000313" key="3">
    <source>
        <dbReference type="Proteomes" id="UP000324800"/>
    </source>
</evidence>
<feature type="compositionally biased region" description="Polar residues" evidence="1">
    <location>
        <begin position="736"/>
        <end position="746"/>
    </location>
</feature>
<feature type="region of interest" description="Disordered" evidence="1">
    <location>
        <begin position="460"/>
        <end position="489"/>
    </location>
</feature>
<feature type="region of interest" description="Disordered" evidence="1">
    <location>
        <begin position="334"/>
        <end position="405"/>
    </location>
</feature>
<feature type="compositionally biased region" description="Polar residues" evidence="1">
    <location>
        <begin position="371"/>
        <end position="388"/>
    </location>
</feature>
<dbReference type="EMBL" id="SNRW01004815">
    <property type="protein sequence ID" value="KAA6386411.1"/>
    <property type="molecule type" value="Genomic_DNA"/>
</dbReference>
<evidence type="ECO:0000256" key="1">
    <source>
        <dbReference type="SAM" id="MobiDB-lite"/>
    </source>
</evidence>
<comment type="caution">
    <text evidence="2">The sequence shown here is derived from an EMBL/GenBank/DDBJ whole genome shotgun (WGS) entry which is preliminary data.</text>
</comment>
<feature type="region of interest" description="Disordered" evidence="1">
    <location>
        <begin position="574"/>
        <end position="595"/>
    </location>
</feature>
<feature type="region of interest" description="Disordered" evidence="1">
    <location>
        <begin position="724"/>
        <end position="746"/>
    </location>
</feature>
<feature type="region of interest" description="Disordered" evidence="1">
    <location>
        <begin position="103"/>
        <end position="130"/>
    </location>
</feature>
<proteinExistence type="predicted"/>
<feature type="compositionally biased region" description="Basic and acidic residues" evidence="1">
    <location>
        <begin position="345"/>
        <end position="354"/>
    </location>
</feature>
<name>A0A5J4VUP6_9EUKA</name>
<feature type="region of interest" description="Disordered" evidence="1">
    <location>
        <begin position="421"/>
        <end position="441"/>
    </location>
</feature>